<dbReference type="Gene3D" id="3.40.50.1100">
    <property type="match status" value="2"/>
</dbReference>
<protein>
    <recommendedName>
        <fullName evidence="3">cysteine synthase</fullName>
        <ecNumber evidence="3">2.5.1.47</ecNumber>
    </recommendedName>
</protein>
<keyword evidence="5" id="KW-0808">Transferase</keyword>
<dbReference type="EC" id="2.5.1.47" evidence="3"/>
<evidence type="ECO:0000256" key="5">
    <source>
        <dbReference type="ARBA" id="ARBA00022679"/>
    </source>
</evidence>
<dbReference type="InterPro" id="IPR036052">
    <property type="entry name" value="TrpB-like_PALP_sf"/>
</dbReference>
<evidence type="ECO:0000256" key="4">
    <source>
        <dbReference type="ARBA" id="ARBA00022605"/>
    </source>
</evidence>
<keyword evidence="4" id="KW-0028">Amino-acid biosynthesis</keyword>
<dbReference type="InterPro" id="IPR001926">
    <property type="entry name" value="TrpB-like_PALP"/>
</dbReference>
<evidence type="ECO:0000256" key="8">
    <source>
        <dbReference type="ARBA" id="ARBA00047931"/>
    </source>
</evidence>
<evidence type="ECO:0000256" key="3">
    <source>
        <dbReference type="ARBA" id="ARBA00012681"/>
    </source>
</evidence>
<dbReference type="PANTHER" id="PTHR10314">
    <property type="entry name" value="CYSTATHIONINE BETA-SYNTHASE"/>
    <property type="match status" value="1"/>
</dbReference>
<proteinExistence type="inferred from homology"/>
<evidence type="ECO:0000259" key="9">
    <source>
        <dbReference type="Pfam" id="PF00291"/>
    </source>
</evidence>
<dbReference type="InterPro" id="IPR050214">
    <property type="entry name" value="Cys_Synth/Cystath_Beta-Synth"/>
</dbReference>
<dbReference type="AlphaFoldDB" id="A0A5D4GX06"/>
<dbReference type="Pfam" id="PF00291">
    <property type="entry name" value="PALP"/>
    <property type="match status" value="1"/>
</dbReference>
<sequence length="361" mass="39103">MMEEIISECLSPKLDSKFKHLWCLVGNTPMLALQYVYQGRPGTIYVKCENYNLTGSIKDRMALYILYKAYMNCAIRPDDMIVEATSGNTGIAFSAIGKALGHQVKIIMPNWLSKERIDIIKSMGADIQLVSKEEGGFLGSIRLSEELAAKGGVFLPRQFENQYNAEAHELTTGREIASQLESIGKTADAFVAGVGTGGTVMGVGNYLRQINPVVKVHPLEPAESPTLTTGYKVGSHRIQGISDEFIPAIVKLDQLDEVIQASDGDSILMAQKLAKQLGLAVGISSGANVIGAIKLKEQLGPDATVVTLLCDDNKKYLSTDLVKEEPVQDGFITTDVAFDGFHPISRLMQPLISLPISAPLS</sequence>
<reference evidence="10 11" key="1">
    <citation type="submission" date="2019-08" db="EMBL/GenBank/DDBJ databases">
        <title>Phlebobacter frassis gen. nov. sp. nov., a new member of family Sphingobacteriaceae isolated from sand fly rearing media.</title>
        <authorList>
            <person name="Kakumanu M.L."/>
            <person name="Marayati B.F."/>
            <person name="Wada-Katsumata A."/>
            <person name="Wasserberg G."/>
            <person name="Schal C."/>
            <person name="Apperson C.S."/>
            <person name="Ponnusamy L."/>
        </authorList>
    </citation>
    <scope>NUCLEOTIDE SEQUENCE [LARGE SCALE GENOMIC DNA]</scope>
    <source>
        <strain evidence="10 11">SSI9</strain>
    </source>
</reference>
<keyword evidence="6" id="KW-0663">Pyridoxal phosphate</keyword>
<comment type="cofactor">
    <cofactor evidence="1">
        <name>pyridoxal 5'-phosphate</name>
        <dbReference type="ChEBI" id="CHEBI:597326"/>
    </cofactor>
</comment>
<dbReference type="CDD" id="cd01561">
    <property type="entry name" value="CBS_like"/>
    <property type="match status" value="1"/>
</dbReference>
<evidence type="ECO:0000313" key="11">
    <source>
        <dbReference type="Proteomes" id="UP000322362"/>
    </source>
</evidence>
<name>A0A5D4GX06_9SPHI</name>
<comment type="similarity">
    <text evidence="2">Belongs to the cysteine synthase/cystathionine beta-synthase family.</text>
</comment>
<keyword evidence="7" id="KW-0198">Cysteine biosynthesis</keyword>
<dbReference type="GO" id="GO:0004124">
    <property type="term" value="F:cysteine synthase activity"/>
    <property type="evidence" value="ECO:0007669"/>
    <property type="project" value="UniProtKB-EC"/>
</dbReference>
<dbReference type="EMBL" id="VTAV01000019">
    <property type="protein sequence ID" value="TYR32562.1"/>
    <property type="molecule type" value="Genomic_DNA"/>
</dbReference>
<dbReference type="FunFam" id="3.40.50.1100:FF:000006">
    <property type="entry name" value="Cysteine synthase"/>
    <property type="match status" value="1"/>
</dbReference>
<dbReference type="SUPFAM" id="SSF53686">
    <property type="entry name" value="Tryptophan synthase beta subunit-like PLP-dependent enzymes"/>
    <property type="match status" value="1"/>
</dbReference>
<evidence type="ECO:0000256" key="1">
    <source>
        <dbReference type="ARBA" id="ARBA00001933"/>
    </source>
</evidence>
<evidence type="ECO:0000256" key="6">
    <source>
        <dbReference type="ARBA" id="ARBA00022898"/>
    </source>
</evidence>
<comment type="caution">
    <text evidence="10">The sequence shown here is derived from an EMBL/GenBank/DDBJ whole genome shotgun (WGS) entry which is preliminary data.</text>
</comment>
<accession>A0A5D4GX06</accession>
<gene>
    <name evidence="10" type="ORF">FXV77_19220</name>
</gene>
<evidence type="ECO:0000313" key="10">
    <source>
        <dbReference type="EMBL" id="TYR32562.1"/>
    </source>
</evidence>
<keyword evidence="11" id="KW-1185">Reference proteome</keyword>
<evidence type="ECO:0000256" key="7">
    <source>
        <dbReference type="ARBA" id="ARBA00023192"/>
    </source>
</evidence>
<feature type="domain" description="Tryptophan synthase beta chain-like PALP" evidence="9">
    <location>
        <begin position="25"/>
        <end position="311"/>
    </location>
</feature>
<dbReference type="Proteomes" id="UP000322362">
    <property type="component" value="Unassembled WGS sequence"/>
</dbReference>
<evidence type="ECO:0000256" key="2">
    <source>
        <dbReference type="ARBA" id="ARBA00007103"/>
    </source>
</evidence>
<organism evidence="10 11">
    <name type="scientific">Sphingobacterium phlebotomi</name>
    <dbReference type="NCBI Taxonomy" id="2605433"/>
    <lineage>
        <taxon>Bacteria</taxon>
        <taxon>Pseudomonadati</taxon>
        <taxon>Bacteroidota</taxon>
        <taxon>Sphingobacteriia</taxon>
        <taxon>Sphingobacteriales</taxon>
        <taxon>Sphingobacteriaceae</taxon>
        <taxon>Sphingobacterium</taxon>
    </lineage>
</organism>
<comment type="catalytic activity">
    <reaction evidence="8">
        <text>O-acetyl-L-serine + hydrogen sulfide = L-cysteine + acetate</text>
        <dbReference type="Rhea" id="RHEA:14829"/>
        <dbReference type="ChEBI" id="CHEBI:29919"/>
        <dbReference type="ChEBI" id="CHEBI:30089"/>
        <dbReference type="ChEBI" id="CHEBI:35235"/>
        <dbReference type="ChEBI" id="CHEBI:58340"/>
        <dbReference type="EC" id="2.5.1.47"/>
    </reaction>
</comment>